<proteinExistence type="predicted"/>
<evidence type="ECO:0000256" key="1">
    <source>
        <dbReference type="ARBA" id="ARBA00004651"/>
    </source>
</evidence>
<evidence type="ECO:0000256" key="4">
    <source>
        <dbReference type="ARBA" id="ARBA00022679"/>
    </source>
</evidence>
<organism evidence="12">
    <name type="scientific">mine drainage metagenome</name>
    <dbReference type="NCBI Taxonomy" id="410659"/>
    <lineage>
        <taxon>unclassified sequences</taxon>
        <taxon>metagenomes</taxon>
        <taxon>ecological metagenomes</taxon>
    </lineage>
</organism>
<keyword evidence="7" id="KW-0350">Heme biosynthesis</keyword>
<dbReference type="EMBL" id="AUZY01009737">
    <property type="protein sequence ID" value="EQD41132.1"/>
    <property type="molecule type" value="Genomic_DNA"/>
</dbReference>
<sequence>MIDSGPVGVSDQLLVEPGVGRLASASGPWFLRGPLADYLSLTKPGVMSLLLLTELLAMVVAARGWPGWGLSLAALAGGALASGGASAINCWFDRDIDAVMGRTRNRPVPAGRIAPARAVGFGVLLSA</sequence>
<dbReference type="PANTHER" id="PTHR43448:SF7">
    <property type="entry name" value="4-HYDROXYBENZOATE SOLANESYLTRANSFERASE"/>
    <property type="match status" value="1"/>
</dbReference>
<evidence type="ECO:0000256" key="5">
    <source>
        <dbReference type="ARBA" id="ARBA00022692"/>
    </source>
</evidence>
<dbReference type="GO" id="GO:0005886">
    <property type="term" value="C:plasma membrane"/>
    <property type="evidence" value="ECO:0007669"/>
    <property type="project" value="UniProtKB-SubCell"/>
</dbReference>
<evidence type="ECO:0000256" key="7">
    <source>
        <dbReference type="ARBA" id="ARBA00023133"/>
    </source>
</evidence>
<keyword evidence="4 12" id="KW-0808">Transferase</keyword>
<keyword evidence="8 11" id="KW-0472">Membrane</keyword>
<comment type="subcellular location">
    <subcellularLocation>
        <location evidence="1">Cell membrane</location>
        <topology evidence="1">Multi-pass membrane protein</topology>
    </subcellularLocation>
</comment>
<name>T0ZAM2_9ZZZZ</name>
<evidence type="ECO:0000256" key="8">
    <source>
        <dbReference type="ARBA" id="ARBA00023136"/>
    </source>
</evidence>
<dbReference type="InterPro" id="IPR044878">
    <property type="entry name" value="UbiA_sf"/>
</dbReference>
<evidence type="ECO:0000256" key="6">
    <source>
        <dbReference type="ARBA" id="ARBA00022989"/>
    </source>
</evidence>
<dbReference type="PANTHER" id="PTHR43448">
    <property type="entry name" value="PROTOHEME IX FARNESYLTRANSFERASE, MITOCHONDRIAL"/>
    <property type="match status" value="1"/>
</dbReference>
<feature type="non-terminal residue" evidence="12">
    <location>
        <position position="127"/>
    </location>
</feature>
<keyword evidence="6 11" id="KW-1133">Transmembrane helix</keyword>
<reference evidence="12" key="1">
    <citation type="submission" date="2013-08" db="EMBL/GenBank/DDBJ databases">
        <authorList>
            <person name="Mendez C."/>
            <person name="Richter M."/>
            <person name="Ferrer M."/>
            <person name="Sanchez J."/>
        </authorList>
    </citation>
    <scope>NUCLEOTIDE SEQUENCE</scope>
</reference>
<evidence type="ECO:0000256" key="2">
    <source>
        <dbReference type="ARBA" id="ARBA00004919"/>
    </source>
</evidence>
<evidence type="ECO:0000313" key="12">
    <source>
        <dbReference type="EMBL" id="EQD41132.1"/>
    </source>
</evidence>
<feature type="transmembrane region" description="Helical" evidence="11">
    <location>
        <begin position="71"/>
        <end position="92"/>
    </location>
</feature>
<dbReference type="Pfam" id="PF01040">
    <property type="entry name" value="UbiA"/>
    <property type="match status" value="1"/>
</dbReference>
<dbReference type="GO" id="GO:0006783">
    <property type="term" value="P:heme biosynthetic process"/>
    <property type="evidence" value="ECO:0007669"/>
    <property type="project" value="UniProtKB-KW"/>
</dbReference>
<evidence type="ECO:0000256" key="3">
    <source>
        <dbReference type="ARBA" id="ARBA00022475"/>
    </source>
</evidence>
<dbReference type="GO" id="GO:0008495">
    <property type="term" value="F:protoheme IX farnesyltransferase activity"/>
    <property type="evidence" value="ECO:0007669"/>
    <property type="project" value="InterPro"/>
</dbReference>
<comment type="pathway">
    <text evidence="2">Porphyrin-containing compound metabolism; heme O biosynthesis; heme O from protoheme: step 1/1.</text>
</comment>
<dbReference type="InterPro" id="IPR006369">
    <property type="entry name" value="Protohaem_IX_farnesylTrfase"/>
</dbReference>
<comment type="caution">
    <text evidence="12">The sequence shown here is derived from an EMBL/GenBank/DDBJ whole genome shotgun (WGS) entry which is preliminary data.</text>
</comment>
<keyword evidence="3" id="KW-1003">Cell membrane</keyword>
<accession>T0ZAM2</accession>
<evidence type="ECO:0000256" key="11">
    <source>
        <dbReference type="SAM" id="Phobius"/>
    </source>
</evidence>
<gene>
    <name evidence="12" type="ORF">B1B_14668</name>
</gene>
<reference evidence="12" key="2">
    <citation type="journal article" date="2014" name="ISME J.">
        <title>Microbial stratification in low pH oxic and suboxic macroscopic growths along an acid mine drainage.</title>
        <authorList>
            <person name="Mendez-Garcia C."/>
            <person name="Mesa V."/>
            <person name="Sprenger R.R."/>
            <person name="Richter M."/>
            <person name="Diez M.S."/>
            <person name="Solano J."/>
            <person name="Bargiela R."/>
            <person name="Golyshina O.V."/>
            <person name="Manteca A."/>
            <person name="Ramos J.L."/>
            <person name="Gallego J.R."/>
            <person name="Llorente I."/>
            <person name="Martins Dos Santos V.A."/>
            <person name="Jensen O.N."/>
            <person name="Pelaez A.I."/>
            <person name="Sanchez J."/>
            <person name="Ferrer M."/>
        </authorList>
    </citation>
    <scope>NUCLEOTIDE SEQUENCE</scope>
</reference>
<dbReference type="Gene3D" id="1.10.357.140">
    <property type="entry name" value="UbiA prenyltransferase"/>
    <property type="match status" value="1"/>
</dbReference>
<dbReference type="PROSITE" id="PS00943">
    <property type="entry name" value="UBIA"/>
    <property type="match status" value="1"/>
</dbReference>
<dbReference type="InterPro" id="IPR030470">
    <property type="entry name" value="UbiA_prenylTrfase_CS"/>
</dbReference>
<evidence type="ECO:0000256" key="9">
    <source>
        <dbReference type="ARBA" id="ARBA00040810"/>
    </source>
</evidence>
<evidence type="ECO:0000256" key="10">
    <source>
        <dbReference type="ARBA" id="ARBA00042475"/>
    </source>
</evidence>
<dbReference type="AlphaFoldDB" id="T0ZAM2"/>
<protein>
    <recommendedName>
        <fullName evidence="9">Protoheme IX farnesyltransferase</fullName>
    </recommendedName>
    <alternativeName>
        <fullName evidence="10">Heme B farnesyltransferase</fullName>
    </alternativeName>
</protein>
<keyword evidence="5 11" id="KW-0812">Transmembrane</keyword>
<dbReference type="InterPro" id="IPR000537">
    <property type="entry name" value="UbiA_prenyltransferase"/>
</dbReference>